<evidence type="ECO:0000313" key="2">
    <source>
        <dbReference type="EMBL" id="GBN20799.1"/>
    </source>
</evidence>
<dbReference type="EMBL" id="BGPR01202154">
    <property type="protein sequence ID" value="GBN20799.1"/>
    <property type="molecule type" value="Genomic_DNA"/>
</dbReference>
<keyword evidence="5" id="KW-1185">Reference proteome</keyword>
<gene>
    <name evidence="1" type="ORF">AVEN_101694_1</name>
    <name evidence="2" type="ORF">AVEN_231133_1</name>
    <name evidence="3" type="ORF">AVEN_247669_1</name>
    <name evidence="4" type="ORF">AVEN_76982_1</name>
</gene>
<protein>
    <submittedName>
        <fullName evidence="4">Uncharacterized protein</fullName>
    </submittedName>
</protein>
<evidence type="ECO:0000313" key="1">
    <source>
        <dbReference type="EMBL" id="GBN20781.1"/>
    </source>
</evidence>
<sequence length="134" mass="15261">MPIRSLPVTSLLYSSPAFSDFLGEHRTSSLPPHETTPAPFMAWQSKCHGKMEIGNTWISNLPLRVTPILTGYHFNELFWRGVTIQEHSMQRHTDHNTARSIDNNVETCQSCLGMERKVRYPTIPSFHHPTAFGV</sequence>
<reference evidence="4 5" key="1">
    <citation type="journal article" date="2019" name="Sci. Rep.">
        <title>Orb-weaving spider Araneus ventricosus genome elucidates the spidroin gene catalogue.</title>
        <authorList>
            <person name="Kono N."/>
            <person name="Nakamura H."/>
            <person name="Ohtoshi R."/>
            <person name="Moran D.A.P."/>
            <person name="Shinohara A."/>
            <person name="Yoshida Y."/>
            <person name="Fujiwara M."/>
            <person name="Mori M."/>
            <person name="Tomita M."/>
            <person name="Arakawa K."/>
        </authorList>
    </citation>
    <scope>NUCLEOTIDE SEQUENCE [LARGE SCALE GENOMIC DNA]</scope>
</reference>
<dbReference type="AlphaFoldDB" id="A0A4Y2M1E6"/>
<dbReference type="EMBL" id="BGPR01202170">
    <property type="protein sequence ID" value="GBN20845.1"/>
    <property type="molecule type" value="Genomic_DNA"/>
</dbReference>
<evidence type="ECO:0000313" key="5">
    <source>
        <dbReference type="Proteomes" id="UP000499080"/>
    </source>
</evidence>
<dbReference type="EMBL" id="BGPR01202157">
    <property type="protein sequence ID" value="GBN20811.1"/>
    <property type="molecule type" value="Genomic_DNA"/>
</dbReference>
<evidence type="ECO:0000313" key="4">
    <source>
        <dbReference type="EMBL" id="GBN20845.1"/>
    </source>
</evidence>
<organism evidence="4 5">
    <name type="scientific">Araneus ventricosus</name>
    <name type="common">Orbweaver spider</name>
    <name type="synonym">Epeira ventricosa</name>
    <dbReference type="NCBI Taxonomy" id="182803"/>
    <lineage>
        <taxon>Eukaryota</taxon>
        <taxon>Metazoa</taxon>
        <taxon>Ecdysozoa</taxon>
        <taxon>Arthropoda</taxon>
        <taxon>Chelicerata</taxon>
        <taxon>Arachnida</taxon>
        <taxon>Araneae</taxon>
        <taxon>Araneomorphae</taxon>
        <taxon>Entelegynae</taxon>
        <taxon>Araneoidea</taxon>
        <taxon>Araneidae</taxon>
        <taxon>Araneus</taxon>
    </lineage>
</organism>
<accession>A0A4Y2M1E6</accession>
<evidence type="ECO:0000313" key="3">
    <source>
        <dbReference type="EMBL" id="GBN20811.1"/>
    </source>
</evidence>
<dbReference type="Proteomes" id="UP000499080">
    <property type="component" value="Unassembled WGS sequence"/>
</dbReference>
<dbReference type="EMBL" id="BGPR01202149">
    <property type="protein sequence ID" value="GBN20781.1"/>
    <property type="molecule type" value="Genomic_DNA"/>
</dbReference>
<proteinExistence type="predicted"/>
<name>A0A4Y2M1E6_ARAVE</name>
<comment type="caution">
    <text evidence="4">The sequence shown here is derived from an EMBL/GenBank/DDBJ whole genome shotgun (WGS) entry which is preliminary data.</text>
</comment>